<evidence type="ECO:0000313" key="2">
    <source>
        <dbReference type="EMBL" id="MFC0392058.1"/>
    </source>
</evidence>
<organism evidence="2 3">
    <name type="scientific">Paenibacillus mendelii</name>
    <dbReference type="NCBI Taxonomy" id="206163"/>
    <lineage>
        <taxon>Bacteria</taxon>
        <taxon>Bacillati</taxon>
        <taxon>Bacillota</taxon>
        <taxon>Bacilli</taxon>
        <taxon>Bacillales</taxon>
        <taxon>Paenibacillaceae</taxon>
        <taxon>Paenibacillus</taxon>
    </lineage>
</organism>
<dbReference type="Proteomes" id="UP001589818">
    <property type="component" value="Unassembled WGS sequence"/>
</dbReference>
<dbReference type="EMBL" id="JBHLVF010000013">
    <property type="protein sequence ID" value="MFC0392058.1"/>
    <property type="molecule type" value="Genomic_DNA"/>
</dbReference>
<gene>
    <name evidence="2" type="ORF">ACFFJ8_11865</name>
</gene>
<sequence length="343" mass="37653">MTTWSNRQRFEAIFSGEPADRPLVSAWRHFIEREQDAAGLAGAATEFQHTFQWDFVKINPRTTYYAEAWGNEYDYNRYDGVVPAVSKFLIHEPADMDGIEELNASAAPFQEQLDVVRRVSQGVDKETPVLQTVFSPLAVLEYLGGHRTLASNRPAIRDASPLPRLLAGNPEGAHQALRRIAYTLADYVQELMCGGADGVFYAVLGLARDGYLTEEEYKTFGRPYDDIVLEALQGAPSLLHTCGPQAHPERFVHDSVKAIHWADRAEGNPSLADFAQTLRGKAVVGGVAEGLFSGENAEQVRTQAEEAIKAMKDHAFILAPGCGLPLNATPSTLQALRKAALEA</sequence>
<dbReference type="InterPro" id="IPR000257">
    <property type="entry name" value="Uroporphyrinogen_deCOase"/>
</dbReference>
<accession>A0ABV6J852</accession>
<dbReference type="SUPFAM" id="SSF51726">
    <property type="entry name" value="UROD/MetE-like"/>
    <property type="match status" value="1"/>
</dbReference>
<evidence type="ECO:0000313" key="3">
    <source>
        <dbReference type="Proteomes" id="UP001589818"/>
    </source>
</evidence>
<proteinExistence type="predicted"/>
<protein>
    <submittedName>
        <fullName evidence="2">Uroporphyrinogen decarboxylase family protein</fullName>
    </submittedName>
</protein>
<dbReference type="PANTHER" id="PTHR47099:SF1">
    <property type="entry name" value="METHYLCOBAMIDE:COM METHYLTRANSFERASE MTBA"/>
    <property type="match status" value="1"/>
</dbReference>
<dbReference type="Pfam" id="PF01208">
    <property type="entry name" value="URO-D"/>
    <property type="match status" value="1"/>
</dbReference>
<dbReference type="PANTHER" id="PTHR47099">
    <property type="entry name" value="METHYLCOBAMIDE:COM METHYLTRANSFERASE MTBA"/>
    <property type="match status" value="1"/>
</dbReference>
<evidence type="ECO:0000259" key="1">
    <source>
        <dbReference type="Pfam" id="PF01208"/>
    </source>
</evidence>
<dbReference type="InterPro" id="IPR038071">
    <property type="entry name" value="UROD/MetE-like_sf"/>
</dbReference>
<name>A0ABV6J852_9BACL</name>
<dbReference type="InterPro" id="IPR052024">
    <property type="entry name" value="Methanogen_methyltrans"/>
</dbReference>
<comment type="caution">
    <text evidence="2">The sequence shown here is derived from an EMBL/GenBank/DDBJ whole genome shotgun (WGS) entry which is preliminary data.</text>
</comment>
<keyword evidence="3" id="KW-1185">Reference proteome</keyword>
<reference evidence="2 3" key="1">
    <citation type="submission" date="2024-09" db="EMBL/GenBank/DDBJ databases">
        <authorList>
            <person name="Sun Q."/>
            <person name="Mori K."/>
        </authorList>
    </citation>
    <scope>NUCLEOTIDE SEQUENCE [LARGE SCALE GENOMIC DNA]</scope>
    <source>
        <strain evidence="2 3">CCM 4839</strain>
    </source>
</reference>
<dbReference type="Gene3D" id="3.20.20.210">
    <property type="match status" value="1"/>
</dbReference>
<feature type="domain" description="Uroporphyrinogen decarboxylase (URO-D)" evidence="1">
    <location>
        <begin position="28"/>
        <end position="340"/>
    </location>
</feature>
<dbReference type="RefSeq" id="WP_204820399.1">
    <property type="nucleotide sequence ID" value="NZ_JANHOF010000007.1"/>
</dbReference>